<reference evidence="2" key="1">
    <citation type="submission" date="2023-01" db="EMBL/GenBank/DDBJ databases">
        <title>Key to firefly adult light organ development and bioluminescence: homeobox transcription factors regulate luciferase expression and transportation to peroxisome.</title>
        <authorList>
            <person name="Fu X."/>
        </authorList>
    </citation>
    <scope>NUCLEOTIDE SEQUENCE [LARGE SCALE GENOMIC DNA]</scope>
</reference>
<protein>
    <recommendedName>
        <fullName evidence="3">DUF4806 domain-containing protein</fullName>
    </recommendedName>
</protein>
<proteinExistence type="predicted"/>
<sequence>MYNTFSNELGMRFSWDGTKGTQKFKNLRLVYVIIDAVCLNKGSENAANDKIIKIIKAWLVRAKDRFNTALKSKNQEREQTPIRNYSISK</sequence>
<organism evidence="1 2">
    <name type="scientific">Aquatica leii</name>
    <dbReference type="NCBI Taxonomy" id="1421715"/>
    <lineage>
        <taxon>Eukaryota</taxon>
        <taxon>Metazoa</taxon>
        <taxon>Ecdysozoa</taxon>
        <taxon>Arthropoda</taxon>
        <taxon>Hexapoda</taxon>
        <taxon>Insecta</taxon>
        <taxon>Pterygota</taxon>
        <taxon>Neoptera</taxon>
        <taxon>Endopterygota</taxon>
        <taxon>Coleoptera</taxon>
        <taxon>Polyphaga</taxon>
        <taxon>Elateriformia</taxon>
        <taxon>Elateroidea</taxon>
        <taxon>Lampyridae</taxon>
        <taxon>Luciolinae</taxon>
        <taxon>Aquatica</taxon>
    </lineage>
</organism>
<comment type="caution">
    <text evidence="1">The sequence shown here is derived from an EMBL/GenBank/DDBJ whole genome shotgun (WGS) entry which is preliminary data.</text>
</comment>
<evidence type="ECO:0008006" key="3">
    <source>
        <dbReference type="Google" id="ProtNLM"/>
    </source>
</evidence>
<keyword evidence="2" id="KW-1185">Reference proteome</keyword>
<dbReference type="AlphaFoldDB" id="A0AAN7SSY5"/>
<evidence type="ECO:0000313" key="1">
    <source>
        <dbReference type="EMBL" id="KAK4886785.1"/>
    </source>
</evidence>
<name>A0AAN7SSY5_9COLE</name>
<dbReference type="EMBL" id="JARPUR010000001">
    <property type="protein sequence ID" value="KAK4886785.1"/>
    <property type="molecule type" value="Genomic_DNA"/>
</dbReference>
<gene>
    <name evidence="1" type="ORF">RN001_003056</name>
</gene>
<evidence type="ECO:0000313" key="2">
    <source>
        <dbReference type="Proteomes" id="UP001353858"/>
    </source>
</evidence>
<dbReference type="Proteomes" id="UP001353858">
    <property type="component" value="Unassembled WGS sequence"/>
</dbReference>
<accession>A0AAN7SSY5</accession>